<reference evidence="1 2" key="1">
    <citation type="submission" date="2018-02" db="EMBL/GenBank/DDBJ databases">
        <title>Draft genome sequences of Elsinoe sp., causing black scab on jojoba.</title>
        <authorList>
            <person name="Stodart B."/>
            <person name="Jeffress S."/>
            <person name="Ash G."/>
            <person name="Arun Chinnappa K."/>
        </authorList>
    </citation>
    <scope>NUCLEOTIDE SEQUENCE [LARGE SCALE GENOMIC DNA]</scope>
    <source>
        <strain evidence="1 2">Hillstone_2</strain>
    </source>
</reference>
<name>A0A4U7B8M3_9PEZI</name>
<accession>A0A4U7B8M3</accession>
<gene>
    <name evidence="1" type="ORF">C1H76_1667</name>
</gene>
<dbReference type="EMBL" id="PTQR01000017">
    <property type="protein sequence ID" value="TKX26091.1"/>
    <property type="molecule type" value="Genomic_DNA"/>
</dbReference>
<dbReference type="CDD" id="cd12148">
    <property type="entry name" value="fungal_TF_MHR"/>
    <property type="match status" value="1"/>
</dbReference>
<comment type="caution">
    <text evidence="1">The sequence shown here is derived from an EMBL/GenBank/DDBJ whole genome shotgun (WGS) entry which is preliminary data.</text>
</comment>
<organism evidence="1 2">
    <name type="scientific">Elsinoe australis</name>
    <dbReference type="NCBI Taxonomy" id="40998"/>
    <lineage>
        <taxon>Eukaryota</taxon>
        <taxon>Fungi</taxon>
        <taxon>Dikarya</taxon>
        <taxon>Ascomycota</taxon>
        <taxon>Pezizomycotina</taxon>
        <taxon>Dothideomycetes</taxon>
        <taxon>Dothideomycetidae</taxon>
        <taxon>Myriangiales</taxon>
        <taxon>Elsinoaceae</taxon>
        <taxon>Elsinoe</taxon>
    </lineage>
</organism>
<sequence>MLQYVLECDILTELEGAQLDFYNHVLRDKCGVMPPTLALQMRSERENDLRLTYMTQVFELRLIHNSILQQVYSIARAYCRPEHIAEQVATITTRLQKWYEALPQHDHFAQSMETLTSADLRPDSRHHIAVRYHACHFFLNRPIFYYVTHQDLEDAALAPRRDSAQGELRPLESWVYESCHRCLENATMACTLINLMTGHYIGWGELQLTISCCLMIILARTNKKTVMISRRIRGVDLALQSSIELLERVQQTPHVRKAREILRRASVVPPKKHLSNSSTMEAIRKQCEKREFDQL</sequence>
<evidence type="ECO:0000313" key="2">
    <source>
        <dbReference type="Proteomes" id="UP000308133"/>
    </source>
</evidence>
<dbReference type="AlphaFoldDB" id="A0A4U7B8M3"/>
<dbReference type="Proteomes" id="UP000308133">
    <property type="component" value="Unassembled WGS sequence"/>
</dbReference>
<evidence type="ECO:0000313" key="1">
    <source>
        <dbReference type="EMBL" id="TKX26091.1"/>
    </source>
</evidence>
<proteinExistence type="predicted"/>
<protein>
    <submittedName>
        <fullName evidence="1">Uncharacterized protein</fullName>
    </submittedName>
</protein>